<name>A0AAD5JBQ6_ACENE</name>
<reference evidence="2" key="1">
    <citation type="journal article" date="2022" name="Plant J.">
        <title>Strategies of tolerance reflected in two North American maple genomes.</title>
        <authorList>
            <person name="McEvoy S.L."/>
            <person name="Sezen U.U."/>
            <person name="Trouern-Trend A."/>
            <person name="McMahon S.M."/>
            <person name="Schaberg P.G."/>
            <person name="Yang J."/>
            <person name="Wegrzyn J.L."/>
            <person name="Swenson N.G."/>
        </authorList>
    </citation>
    <scope>NUCLEOTIDE SEQUENCE</scope>
    <source>
        <strain evidence="2">91603</strain>
    </source>
</reference>
<dbReference type="Proteomes" id="UP001064489">
    <property type="component" value="Chromosome 6"/>
</dbReference>
<dbReference type="AlphaFoldDB" id="A0AAD5JBQ6"/>
<evidence type="ECO:0000313" key="1">
    <source>
        <dbReference type="EMBL" id="KAI9192040.1"/>
    </source>
</evidence>
<evidence type="ECO:0000313" key="3">
    <source>
        <dbReference type="Proteomes" id="UP001064489"/>
    </source>
</evidence>
<comment type="caution">
    <text evidence="2">The sequence shown here is derived from an EMBL/GenBank/DDBJ whole genome shotgun (WGS) entry which is preliminary data.</text>
</comment>
<dbReference type="EMBL" id="JAJSOW010000004">
    <property type="protein sequence ID" value="KAI9192788.1"/>
    <property type="molecule type" value="Genomic_DNA"/>
</dbReference>
<proteinExistence type="predicted"/>
<keyword evidence="3" id="KW-1185">Reference proteome</keyword>
<dbReference type="EMBL" id="JAJSOW010000004">
    <property type="protein sequence ID" value="KAI9192040.1"/>
    <property type="molecule type" value="Genomic_DNA"/>
</dbReference>
<sequence length="93" mass="9876">MPNGKSLETAIDANNARAGGLLGLGLGPTVSYTHSPMFGYNGLTTAPGRRPDASPKIVDQTIVWHNVGPVSRPMCLEYKTFIHLSASFEEGSC</sequence>
<accession>A0AAD5JBQ6</accession>
<organism evidence="2 3">
    <name type="scientific">Acer negundo</name>
    <name type="common">Box elder</name>
    <dbReference type="NCBI Taxonomy" id="4023"/>
    <lineage>
        <taxon>Eukaryota</taxon>
        <taxon>Viridiplantae</taxon>
        <taxon>Streptophyta</taxon>
        <taxon>Embryophyta</taxon>
        <taxon>Tracheophyta</taxon>
        <taxon>Spermatophyta</taxon>
        <taxon>Magnoliopsida</taxon>
        <taxon>eudicotyledons</taxon>
        <taxon>Gunneridae</taxon>
        <taxon>Pentapetalae</taxon>
        <taxon>rosids</taxon>
        <taxon>malvids</taxon>
        <taxon>Sapindales</taxon>
        <taxon>Sapindaceae</taxon>
        <taxon>Hippocastanoideae</taxon>
        <taxon>Acereae</taxon>
        <taxon>Acer</taxon>
    </lineage>
</organism>
<gene>
    <name evidence="1" type="ORF">LWI28_017411</name>
    <name evidence="2" type="ORF">LWI28_027751</name>
</gene>
<reference evidence="2" key="2">
    <citation type="submission" date="2023-02" db="EMBL/GenBank/DDBJ databases">
        <authorList>
            <person name="Swenson N.G."/>
            <person name="Wegrzyn J.L."/>
            <person name="Mcevoy S.L."/>
        </authorList>
    </citation>
    <scope>NUCLEOTIDE SEQUENCE</scope>
    <source>
        <strain evidence="2">91603</strain>
        <tissue evidence="2">Leaf</tissue>
    </source>
</reference>
<protein>
    <submittedName>
        <fullName evidence="2">Uncharacterized protein</fullName>
    </submittedName>
</protein>
<evidence type="ECO:0000313" key="2">
    <source>
        <dbReference type="EMBL" id="KAI9192788.1"/>
    </source>
</evidence>